<evidence type="ECO:0000313" key="2">
    <source>
        <dbReference type="EMBL" id="MDM4019484.1"/>
    </source>
</evidence>
<keyword evidence="1" id="KW-1133">Transmembrane helix</keyword>
<comment type="caution">
    <text evidence="2">The sequence shown here is derived from an EMBL/GenBank/DDBJ whole genome shotgun (WGS) entry which is preliminary data.</text>
</comment>
<accession>A0ABT7PSL0</accession>
<organism evidence="2 3">
    <name type="scientific">Roseiconus lacunae</name>
    <dbReference type="NCBI Taxonomy" id="2605694"/>
    <lineage>
        <taxon>Bacteria</taxon>
        <taxon>Pseudomonadati</taxon>
        <taxon>Planctomycetota</taxon>
        <taxon>Planctomycetia</taxon>
        <taxon>Pirellulales</taxon>
        <taxon>Pirellulaceae</taxon>
        <taxon>Roseiconus</taxon>
    </lineage>
</organism>
<keyword evidence="1" id="KW-0812">Transmembrane</keyword>
<evidence type="ECO:0000256" key="1">
    <source>
        <dbReference type="SAM" id="Phobius"/>
    </source>
</evidence>
<name>A0ABT7PSL0_9BACT</name>
<dbReference type="Proteomes" id="UP001239462">
    <property type="component" value="Unassembled WGS sequence"/>
</dbReference>
<feature type="transmembrane region" description="Helical" evidence="1">
    <location>
        <begin position="12"/>
        <end position="42"/>
    </location>
</feature>
<keyword evidence="3" id="KW-1185">Reference proteome</keyword>
<protein>
    <submittedName>
        <fullName evidence="2">Uncharacterized protein</fullName>
    </submittedName>
</protein>
<dbReference type="EMBL" id="JASZZN010000075">
    <property type="protein sequence ID" value="MDM4019484.1"/>
    <property type="molecule type" value="Genomic_DNA"/>
</dbReference>
<sequence length="133" mass="14707">MPKSIQQLLSIVATIALCFAIIKWNWGLAIFLGTLAALFFGVHSWRKASGFARILPAAILLISVGLVYAVSPGPYVGAMVIIHRLTGAGSHMNTWYNFIYRPHVELCTGRFGSEGFNTIYTDYIVQWQLLCGL</sequence>
<proteinExistence type="predicted"/>
<feature type="transmembrane region" description="Helical" evidence="1">
    <location>
        <begin position="54"/>
        <end position="82"/>
    </location>
</feature>
<dbReference type="RefSeq" id="WP_289167610.1">
    <property type="nucleotide sequence ID" value="NZ_JASZZN010000075.1"/>
</dbReference>
<evidence type="ECO:0000313" key="3">
    <source>
        <dbReference type="Proteomes" id="UP001239462"/>
    </source>
</evidence>
<gene>
    <name evidence="2" type="ORF">QTN89_28790</name>
</gene>
<reference evidence="2 3" key="1">
    <citation type="submission" date="2023-06" db="EMBL/GenBank/DDBJ databases">
        <title>Roseiconus lacunae JC819 isolated from Gulf of Mannar region, Tamil Nadu.</title>
        <authorList>
            <person name="Pk S."/>
            <person name="Ch S."/>
            <person name="Ch V.R."/>
        </authorList>
    </citation>
    <scope>NUCLEOTIDE SEQUENCE [LARGE SCALE GENOMIC DNA]</scope>
    <source>
        <strain evidence="2 3">JC819</strain>
    </source>
</reference>
<keyword evidence="1" id="KW-0472">Membrane</keyword>